<keyword evidence="3" id="KW-1185">Reference proteome</keyword>
<feature type="region of interest" description="Disordered" evidence="1">
    <location>
        <begin position="162"/>
        <end position="188"/>
    </location>
</feature>
<feature type="compositionally biased region" description="Basic and acidic residues" evidence="1">
    <location>
        <begin position="162"/>
        <end position="185"/>
    </location>
</feature>
<organism evidence="2 3">
    <name type="scientific">Halorussus aquaticus</name>
    <dbReference type="NCBI Taxonomy" id="2953748"/>
    <lineage>
        <taxon>Archaea</taxon>
        <taxon>Methanobacteriati</taxon>
        <taxon>Methanobacteriota</taxon>
        <taxon>Stenosarchaea group</taxon>
        <taxon>Halobacteria</taxon>
        <taxon>Halobacteriales</taxon>
        <taxon>Haladaptataceae</taxon>
        <taxon>Halorussus</taxon>
    </lineage>
</organism>
<sequence>MCTLILAWQVFDGTPVAAAANRDEALGRPSRPPGVLDRDPTVVAPSDEEASGTWIGYNDAGVFVAVTNRRTDIDGERSRGLLVRDALARESASDAVSHVEADLADREYAGFNLVVADADEATLLEWDGVLRTTHLDPGVHVVVNDGYDDAATKSASIREALRPDGDRTAERTDPDDAGTAERPDADGGVEAWFERAKEVLRDHDMEVCVHRDGYGTRSSSLVAVDSTGEGRYWFADGRSCETEYEVVTPRDEDGQF</sequence>
<dbReference type="RefSeq" id="WP_254267385.1">
    <property type="nucleotide sequence ID" value="NZ_CP100400.1"/>
</dbReference>
<dbReference type="PANTHER" id="PTHR17985:SF8">
    <property type="entry name" value="TRANSPORT AND GOLGI ORGANIZATION PROTEIN 2 HOMOLOG"/>
    <property type="match status" value="1"/>
</dbReference>
<protein>
    <submittedName>
        <fullName evidence="2">NRDE family protein</fullName>
    </submittedName>
</protein>
<evidence type="ECO:0000256" key="1">
    <source>
        <dbReference type="SAM" id="MobiDB-lite"/>
    </source>
</evidence>
<dbReference type="AlphaFoldDB" id="A0ABD5PXP9"/>
<comment type="caution">
    <text evidence="2">The sequence shown here is derived from an EMBL/GenBank/DDBJ whole genome shotgun (WGS) entry which is preliminary data.</text>
</comment>
<name>A0ABD5PXP9_9EURY</name>
<gene>
    <name evidence="2" type="ORF">ACFO9K_02480</name>
</gene>
<proteinExistence type="predicted"/>
<dbReference type="InterPro" id="IPR008551">
    <property type="entry name" value="TANGO2"/>
</dbReference>
<dbReference type="Proteomes" id="UP001595945">
    <property type="component" value="Unassembled WGS sequence"/>
</dbReference>
<dbReference type="Gene3D" id="3.60.60.10">
    <property type="entry name" value="Penicillin V Acylase, Chain A"/>
    <property type="match status" value="1"/>
</dbReference>
<evidence type="ECO:0000313" key="3">
    <source>
        <dbReference type="Proteomes" id="UP001595945"/>
    </source>
</evidence>
<evidence type="ECO:0000313" key="2">
    <source>
        <dbReference type="EMBL" id="MFC4823122.1"/>
    </source>
</evidence>
<dbReference type="GeneID" id="73045834"/>
<dbReference type="Pfam" id="PF05742">
    <property type="entry name" value="TANGO2"/>
    <property type="match status" value="1"/>
</dbReference>
<dbReference type="PANTHER" id="PTHR17985">
    <property type="entry name" value="SER/THR-RICH PROTEIN T10 IN DGCR REGION"/>
    <property type="match status" value="1"/>
</dbReference>
<accession>A0ABD5PXP9</accession>
<dbReference type="EMBL" id="JBHSHT010000001">
    <property type="protein sequence ID" value="MFC4823122.1"/>
    <property type="molecule type" value="Genomic_DNA"/>
</dbReference>
<reference evidence="2 3" key="1">
    <citation type="journal article" date="2019" name="Int. J. Syst. Evol. Microbiol.">
        <title>The Global Catalogue of Microorganisms (GCM) 10K type strain sequencing project: providing services to taxonomists for standard genome sequencing and annotation.</title>
        <authorList>
            <consortium name="The Broad Institute Genomics Platform"/>
            <consortium name="The Broad Institute Genome Sequencing Center for Infectious Disease"/>
            <person name="Wu L."/>
            <person name="Ma J."/>
        </authorList>
    </citation>
    <scope>NUCLEOTIDE SEQUENCE [LARGE SCALE GENOMIC DNA]</scope>
    <source>
        <strain evidence="2 3">XZYJ18</strain>
    </source>
</reference>
<feature type="region of interest" description="Disordered" evidence="1">
    <location>
        <begin position="22"/>
        <end position="43"/>
    </location>
</feature>